<dbReference type="EC" id="4.2.1.2" evidence="7"/>
<organism evidence="10 11">
    <name type="scientific">Pseudomonas asplenii</name>
    <dbReference type="NCBI Taxonomy" id="53407"/>
    <lineage>
        <taxon>Bacteria</taxon>
        <taxon>Pseudomonadati</taxon>
        <taxon>Pseudomonadota</taxon>
        <taxon>Gammaproteobacteria</taxon>
        <taxon>Pseudomonadales</taxon>
        <taxon>Pseudomonadaceae</taxon>
        <taxon>Pseudomonas</taxon>
    </lineage>
</organism>
<feature type="active site" evidence="7">
    <location>
        <position position="312"/>
    </location>
</feature>
<evidence type="ECO:0000313" key="11">
    <source>
        <dbReference type="Proteomes" id="UP000199524"/>
    </source>
</evidence>
<proteinExistence type="inferred from homology"/>
<evidence type="ECO:0000256" key="3">
    <source>
        <dbReference type="ARBA" id="ARBA00011881"/>
    </source>
</evidence>
<dbReference type="InterPro" id="IPR024083">
    <property type="entry name" value="Fumarase/histidase_N"/>
</dbReference>
<dbReference type="InterPro" id="IPR018951">
    <property type="entry name" value="Fumarase_C_C"/>
</dbReference>
<evidence type="ECO:0000256" key="4">
    <source>
        <dbReference type="ARBA" id="ARBA00022490"/>
    </source>
</evidence>
<dbReference type="NCBIfam" id="NF008909">
    <property type="entry name" value="PRK12273.1"/>
    <property type="match status" value="1"/>
</dbReference>
<feature type="binding site" description="in site B" evidence="7">
    <location>
        <begin position="123"/>
        <end position="126"/>
    </location>
    <ligand>
        <name>substrate</name>
    </ligand>
</feature>
<dbReference type="InterPro" id="IPR005677">
    <property type="entry name" value="Fum_hydII"/>
</dbReference>
<comment type="pathway">
    <text evidence="7">Carbohydrate metabolism; tricarboxylic acid cycle; (S)-malate from fumarate: step 1/1.</text>
</comment>
<dbReference type="GO" id="GO:0006099">
    <property type="term" value="P:tricarboxylic acid cycle"/>
    <property type="evidence" value="ECO:0007669"/>
    <property type="project" value="UniProtKB-UniRule"/>
</dbReference>
<dbReference type="PANTHER" id="PTHR11444:SF22">
    <property type="entry name" value="FUMARATE HYDRATASE CLASS II"/>
    <property type="match status" value="1"/>
</dbReference>
<sequence>MSNTRIERDSMGELQVPANALYGAQTQRAVNNFPISHQRMPAQFIRALILAKAAAAQANVELKQVSAAQGKAIFDACQGLLEGDFMAHFPVDIYQTGSGTSSNMNANEVIATLASRLLGEPVNPNDHVNCGQSSNDIIPTTIHVSAALALHEQLLPALAHLVQVTEAKAVQVHPFIKTGRTHLMDAMPVRLSQVLNGWAAQLKANVVHLQNLLPSLQSLAQGGTAVGTGINAHPQFAELFSRQLSALTRVPFTPGSNLFALIGSQDTAVAVSGQLKTTAVSLMKIANDLRWMNSGPLAGLGEIELEALQPGSSIMPGKVNPVIPEATAMVAAQVIGNDGTIAVAGQSGNFELNVMLPIIAQNLLSSIELLANVSRLLADKAIASFKVNEAKLKEALSRNPILVTALNPIIGYQKAAEIAKKAYQQGRPIIDVALEHTDLPRSQLETLLDPEKLTAGGV</sequence>
<dbReference type="SUPFAM" id="SSF48557">
    <property type="entry name" value="L-aspartase-like"/>
    <property type="match status" value="1"/>
</dbReference>
<dbReference type="GeneID" id="300207417"/>
<comment type="catalytic activity">
    <reaction evidence="7">
        <text>(S)-malate = fumarate + H2O</text>
        <dbReference type="Rhea" id="RHEA:12460"/>
        <dbReference type="ChEBI" id="CHEBI:15377"/>
        <dbReference type="ChEBI" id="CHEBI:15589"/>
        <dbReference type="ChEBI" id="CHEBI:29806"/>
        <dbReference type="EC" id="4.2.1.2"/>
    </reaction>
</comment>
<dbReference type="PROSITE" id="PS00163">
    <property type="entry name" value="FUMARATE_LYASES"/>
    <property type="match status" value="1"/>
</dbReference>
<dbReference type="Pfam" id="PF00206">
    <property type="entry name" value="Lyase_1"/>
    <property type="match status" value="1"/>
</dbReference>
<comment type="miscellaneous">
    <text evidence="7">There are 2 substrate-binding sites: the catalytic A site, and the non-catalytic B site that may play a role in the transfer of substrate or product between the active site and the solvent. Alternatively, the B site may bind allosteric effectors.</text>
</comment>
<dbReference type="GO" id="GO:0006106">
    <property type="term" value="P:fumarate metabolic process"/>
    <property type="evidence" value="ECO:0007669"/>
    <property type="project" value="InterPro"/>
</dbReference>
<dbReference type="FunFam" id="1.10.275.10:FF:000001">
    <property type="entry name" value="Fumarate hydratase, mitochondrial"/>
    <property type="match status" value="1"/>
</dbReference>
<evidence type="ECO:0000259" key="9">
    <source>
        <dbReference type="Pfam" id="PF10415"/>
    </source>
</evidence>
<evidence type="ECO:0000256" key="1">
    <source>
        <dbReference type="ARBA" id="ARBA00005596"/>
    </source>
</evidence>
<evidence type="ECO:0000313" key="10">
    <source>
        <dbReference type="EMBL" id="SDS69660.1"/>
    </source>
</evidence>
<dbReference type="CDD" id="cd01362">
    <property type="entry name" value="Fumarase_classII"/>
    <property type="match status" value="1"/>
</dbReference>
<comment type="similarity">
    <text evidence="1">Belongs to the class-II fumarase/aspartase family. Aspartase subfamily.</text>
</comment>
<feature type="active site" description="Proton donor/acceptor" evidence="7">
    <location>
        <position position="182"/>
    </location>
</feature>
<keyword evidence="6 7" id="KW-0456">Lyase</keyword>
<dbReference type="GO" id="GO:0004333">
    <property type="term" value="F:fumarate hydratase activity"/>
    <property type="evidence" value="ECO:0007669"/>
    <property type="project" value="UniProtKB-UniRule"/>
</dbReference>
<dbReference type="PRINTS" id="PR00149">
    <property type="entry name" value="FUMRATELYASE"/>
</dbReference>
<name>A0A1H1UB45_9PSED</name>
<feature type="binding site" evidence="7">
    <location>
        <position position="181"/>
    </location>
    <ligand>
        <name>substrate</name>
    </ligand>
</feature>
<dbReference type="InterPro" id="IPR020557">
    <property type="entry name" value="Fumarate_lyase_CS"/>
</dbReference>
<dbReference type="GO" id="GO:0005737">
    <property type="term" value="C:cytoplasm"/>
    <property type="evidence" value="ECO:0007669"/>
    <property type="project" value="UniProtKB-SubCell"/>
</dbReference>
<evidence type="ECO:0000256" key="5">
    <source>
        <dbReference type="ARBA" id="ARBA00022532"/>
    </source>
</evidence>
<feature type="site" description="Important for catalytic activity" evidence="7">
    <location>
        <position position="325"/>
    </location>
</feature>
<feature type="binding site" evidence="7">
    <location>
        <position position="313"/>
    </location>
    <ligand>
        <name>substrate</name>
    </ligand>
</feature>
<dbReference type="Gene3D" id="1.10.275.10">
    <property type="entry name" value="Fumarase/aspartase (N-terminal domain)"/>
    <property type="match status" value="1"/>
</dbReference>
<dbReference type="InterPro" id="IPR022761">
    <property type="entry name" value="Fumarate_lyase_N"/>
</dbReference>
<comment type="subunit">
    <text evidence="3 7">Homotetramer.</text>
</comment>
<dbReference type="AlphaFoldDB" id="A0A1H1UB45"/>
<accession>A0A1H1UB45</accession>
<keyword evidence="4 7" id="KW-0963">Cytoplasm</keyword>
<feature type="binding site" evidence="7">
    <location>
        <begin position="318"/>
        <end position="320"/>
    </location>
    <ligand>
        <name>substrate</name>
    </ligand>
</feature>
<dbReference type="Gene3D" id="1.10.40.30">
    <property type="entry name" value="Fumarase/aspartase (C-terminal domain)"/>
    <property type="match status" value="1"/>
</dbReference>
<feature type="binding site" evidence="7">
    <location>
        <begin position="133"/>
        <end position="135"/>
    </location>
    <ligand>
        <name>substrate</name>
    </ligand>
</feature>
<keyword evidence="5 7" id="KW-0816">Tricarboxylic acid cycle</keyword>
<dbReference type="PANTHER" id="PTHR11444">
    <property type="entry name" value="ASPARTATEAMMONIA/ARGININOSUCCINATE/ADENYLOSUCCINATE LYASE"/>
    <property type="match status" value="1"/>
</dbReference>
<gene>
    <name evidence="7" type="primary">fumC</name>
    <name evidence="10" type="ORF">SAMN05216598_2440</name>
</gene>
<feature type="binding site" evidence="7">
    <location>
        <begin position="98"/>
        <end position="100"/>
    </location>
    <ligand>
        <name>substrate</name>
    </ligand>
</feature>
<dbReference type="RefSeq" id="WP_090205098.1">
    <property type="nucleotide sequence ID" value="NZ_LT629777.1"/>
</dbReference>
<dbReference type="Pfam" id="PF10415">
    <property type="entry name" value="FumaraseC_C"/>
    <property type="match status" value="1"/>
</dbReference>
<feature type="domain" description="Fumarase C C-terminal" evidence="9">
    <location>
        <begin position="402"/>
        <end position="454"/>
    </location>
</feature>
<dbReference type="UniPathway" id="UPA00223">
    <property type="reaction ID" value="UER01007"/>
</dbReference>
<dbReference type="InterPro" id="IPR008948">
    <property type="entry name" value="L-Aspartase-like"/>
</dbReference>
<dbReference type="HAMAP" id="MF_00743">
    <property type="entry name" value="FumaraseC"/>
    <property type="match status" value="1"/>
</dbReference>
<dbReference type="FunFam" id="1.10.40.30:FF:000002">
    <property type="entry name" value="Fumarate hydratase class II"/>
    <property type="match status" value="1"/>
</dbReference>
<evidence type="ECO:0000256" key="2">
    <source>
        <dbReference type="ARBA" id="ARBA00009084"/>
    </source>
</evidence>
<dbReference type="FunFam" id="1.20.200.10:FF:000001">
    <property type="entry name" value="Fumarate hydratase, mitochondrial"/>
    <property type="match status" value="1"/>
</dbReference>
<dbReference type="PRINTS" id="PR00145">
    <property type="entry name" value="ARGSUCLYASE"/>
</dbReference>
<comment type="similarity">
    <text evidence="2 7">Belongs to the class-II fumarase/aspartase family. Fumarase subfamily.</text>
</comment>
<reference evidence="11" key="1">
    <citation type="submission" date="2016-10" db="EMBL/GenBank/DDBJ databases">
        <authorList>
            <person name="Varghese N."/>
            <person name="Submissions S."/>
        </authorList>
    </citation>
    <scope>NUCLEOTIDE SEQUENCE [LARGE SCALE GENOMIC DNA]</scope>
    <source>
        <strain evidence="11">ATCC 23835</strain>
    </source>
</reference>
<dbReference type="Proteomes" id="UP000199524">
    <property type="component" value="Chromosome I"/>
</dbReference>
<keyword evidence="11" id="KW-1185">Reference proteome</keyword>
<comment type="function">
    <text evidence="7">Involved in the TCA cycle. Catalyzes the stereospecific interconversion of fumarate to L-malate.</text>
</comment>
<evidence type="ECO:0000256" key="7">
    <source>
        <dbReference type="HAMAP-Rule" id="MF_00743"/>
    </source>
</evidence>
<dbReference type="EMBL" id="LT629777">
    <property type="protein sequence ID" value="SDS69660.1"/>
    <property type="molecule type" value="Genomic_DNA"/>
</dbReference>
<dbReference type="InterPro" id="IPR000362">
    <property type="entry name" value="Fumarate_lyase_fam"/>
</dbReference>
<evidence type="ECO:0000259" key="8">
    <source>
        <dbReference type="Pfam" id="PF00206"/>
    </source>
</evidence>
<feature type="domain" description="Fumarate lyase N-terminal" evidence="8">
    <location>
        <begin position="12"/>
        <end position="336"/>
    </location>
</feature>
<evidence type="ECO:0000256" key="6">
    <source>
        <dbReference type="ARBA" id="ARBA00023239"/>
    </source>
</evidence>
<dbReference type="Gene3D" id="1.20.200.10">
    <property type="entry name" value="Fumarase/aspartase (Central domain)"/>
    <property type="match status" value="1"/>
</dbReference>
<comment type="subcellular location">
    <subcellularLocation>
        <location evidence="7">Cytoplasm</location>
    </subcellularLocation>
</comment>
<protein>
    <recommendedName>
        <fullName evidence="7">Fumarate hydratase class II</fullName>
        <shortName evidence="7">Fumarase C</shortName>
        <ecNumber evidence="7">4.2.1.2</ecNumber>
    </recommendedName>
    <alternativeName>
        <fullName evidence="7">Aerobic fumarase</fullName>
    </alternativeName>
    <alternativeName>
        <fullName evidence="7">Iron-independent fumarase</fullName>
    </alternativeName>
</protein>